<dbReference type="Gene3D" id="3.40.220.10">
    <property type="entry name" value="Leucine Aminopeptidase, subunit E, domain 1"/>
    <property type="match status" value="1"/>
</dbReference>
<sequence>MIITYVIGDLLESPYRLILHGCNAQGVMGSGI</sequence>
<evidence type="ECO:0008006" key="2">
    <source>
        <dbReference type="Google" id="ProtNLM"/>
    </source>
</evidence>
<comment type="caution">
    <text evidence="1">The sequence shown here is derived from an EMBL/GenBank/DDBJ whole genome shotgun (WGS) entry which is preliminary data.</text>
</comment>
<feature type="non-terminal residue" evidence="1">
    <location>
        <position position="32"/>
    </location>
</feature>
<proteinExistence type="predicted"/>
<gene>
    <name evidence="1" type="ORF">LCGC14_0887100</name>
</gene>
<name>A0A0F9P596_9ZZZZ</name>
<organism evidence="1">
    <name type="scientific">marine sediment metagenome</name>
    <dbReference type="NCBI Taxonomy" id="412755"/>
    <lineage>
        <taxon>unclassified sequences</taxon>
        <taxon>metagenomes</taxon>
        <taxon>ecological metagenomes</taxon>
    </lineage>
</organism>
<dbReference type="InterPro" id="IPR043472">
    <property type="entry name" value="Macro_dom-like"/>
</dbReference>
<dbReference type="AlphaFoldDB" id="A0A0F9P596"/>
<evidence type="ECO:0000313" key="1">
    <source>
        <dbReference type="EMBL" id="KKN25229.1"/>
    </source>
</evidence>
<dbReference type="EMBL" id="LAZR01002820">
    <property type="protein sequence ID" value="KKN25229.1"/>
    <property type="molecule type" value="Genomic_DNA"/>
</dbReference>
<reference evidence="1" key="1">
    <citation type="journal article" date="2015" name="Nature">
        <title>Complex archaea that bridge the gap between prokaryotes and eukaryotes.</title>
        <authorList>
            <person name="Spang A."/>
            <person name="Saw J.H."/>
            <person name="Jorgensen S.L."/>
            <person name="Zaremba-Niedzwiedzka K."/>
            <person name="Martijn J."/>
            <person name="Lind A.E."/>
            <person name="van Eijk R."/>
            <person name="Schleper C."/>
            <person name="Guy L."/>
            <person name="Ettema T.J."/>
        </authorList>
    </citation>
    <scope>NUCLEOTIDE SEQUENCE</scope>
</reference>
<protein>
    <recommendedName>
        <fullName evidence="2">Macro domain-containing protein</fullName>
    </recommendedName>
</protein>
<accession>A0A0F9P596</accession>
<dbReference type="SUPFAM" id="SSF52949">
    <property type="entry name" value="Macro domain-like"/>
    <property type="match status" value="1"/>
</dbReference>